<evidence type="ECO:0000313" key="2">
    <source>
        <dbReference type="Proteomes" id="UP001732700"/>
    </source>
</evidence>
<protein>
    <submittedName>
        <fullName evidence="1">Uncharacterized protein</fullName>
    </submittedName>
</protein>
<dbReference type="EnsemblPlants" id="AVESA.00010b.r2.5AG0854270.1">
    <property type="protein sequence ID" value="AVESA.00010b.r2.5AG0854270.1.CDS.1"/>
    <property type="gene ID" value="AVESA.00010b.r2.5AG0854270"/>
</dbReference>
<proteinExistence type="predicted"/>
<evidence type="ECO:0000313" key="1">
    <source>
        <dbReference type="EnsemblPlants" id="AVESA.00010b.r2.5AG0854270.1.CDS.1"/>
    </source>
</evidence>
<sequence length="334" mass="38017">MPSKREKSATTTRPEDAVPSRSTCPKDFISTLPTREGWSTPLIQYNKYWHRPHVLEETLRVQDTFRPRADDIILVTQPKCGTTWLKALAFAIAHRARLSFADHPLLTRHPQHLVQFIEMPDPHILGHAHVDALPSPRLLATHLPLFSLLPHEMSSGDGCRCRIVYLCRDPKDALVSRWHFERKVDGHHMELEEALAMFCEGVSECGPFWDHCLEYWKESLARPDKVLFLKYEEIMADPVRAVRELAAFLGAPFSEEEESSGVPREVVRLCSFETLTGLPVNQAGGVDHGHFYMPNSAFFRKGVTGDWANHMSREMGEKLDLVVREKLQGSGLSF</sequence>
<organism evidence="1 2">
    <name type="scientific">Avena sativa</name>
    <name type="common">Oat</name>
    <dbReference type="NCBI Taxonomy" id="4498"/>
    <lineage>
        <taxon>Eukaryota</taxon>
        <taxon>Viridiplantae</taxon>
        <taxon>Streptophyta</taxon>
        <taxon>Embryophyta</taxon>
        <taxon>Tracheophyta</taxon>
        <taxon>Spermatophyta</taxon>
        <taxon>Magnoliopsida</taxon>
        <taxon>Liliopsida</taxon>
        <taxon>Poales</taxon>
        <taxon>Poaceae</taxon>
        <taxon>BOP clade</taxon>
        <taxon>Pooideae</taxon>
        <taxon>Poodae</taxon>
        <taxon>Poeae</taxon>
        <taxon>Poeae Chloroplast Group 1 (Aveneae type)</taxon>
        <taxon>Aveninae</taxon>
        <taxon>Avena</taxon>
    </lineage>
</organism>
<dbReference type="Proteomes" id="UP001732700">
    <property type="component" value="Chromosome 5A"/>
</dbReference>
<keyword evidence="2" id="KW-1185">Reference proteome</keyword>
<reference evidence="1" key="1">
    <citation type="submission" date="2021-05" db="EMBL/GenBank/DDBJ databases">
        <authorList>
            <person name="Scholz U."/>
            <person name="Mascher M."/>
            <person name="Fiebig A."/>
        </authorList>
    </citation>
    <scope>NUCLEOTIDE SEQUENCE [LARGE SCALE GENOMIC DNA]</scope>
</reference>
<name>A0ACD5XXT7_AVESA</name>
<reference evidence="1" key="2">
    <citation type="submission" date="2025-09" db="UniProtKB">
        <authorList>
            <consortium name="EnsemblPlants"/>
        </authorList>
    </citation>
    <scope>IDENTIFICATION</scope>
</reference>
<accession>A0ACD5XXT7</accession>